<dbReference type="AlphaFoldDB" id="U9T1S0"/>
<name>U9T1S0_RHIID</name>
<dbReference type="EMBL" id="KI297310">
    <property type="protein sequence ID" value="ESA00283.1"/>
    <property type="molecule type" value="Genomic_DNA"/>
</dbReference>
<gene>
    <name evidence="1" type="ORF">GLOINDRAFT_328672</name>
</gene>
<evidence type="ECO:0000313" key="1">
    <source>
        <dbReference type="EMBL" id="ESA00283.1"/>
    </source>
</evidence>
<proteinExistence type="predicted"/>
<organism evidence="1">
    <name type="scientific">Rhizophagus irregularis (strain DAOM 181602 / DAOM 197198 / MUCL 43194)</name>
    <name type="common">Arbuscular mycorrhizal fungus</name>
    <name type="synonym">Glomus intraradices</name>
    <dbReference type="NCBI Taxonomy" id="747089"/>
    <lineage>
        <taxon>Eukaryota</taxon>
        <taxon>Fungi</taxon>
        <taxon>Fungi incertae sedis</taxon>
        <taxon>Mucoromycota</taxon>
        <taxon>Glomeromycotina</taxon>
        <taxon>Glomeromycetes</taxon>
        <taxon>Glomerales</taxon>
        <taxon>Glomeraceae</taxon>
        <taxon>Rhizophagus</taxon>
    </lineage>
</organism>
<protein>
    <submittedName>
        <fullName evidence="1">Uncharacterized protein</fullName>
    </submittedName>
</protein>
<reference evidence="1" key="1">
    <citation type="submission" date="2013-07" db="EMBL/GenBank/DDBJ databases">
        <title>The genome of an arbuscular mycorrhizal fungus provides insights into the evolution of the oldest plant symbiosis.</title>
        <authorList>
            <consortium name="DOE Joint Genome Institute"/>
            <person name="Tisserant E."/>
            <person name="Malbreil M."/>
            <person name="Kuo A."/>
            <person name="Kohler A."/>
            <person name="Symeonidi A."/>
            <person name="Balestrini R."/>
            <person name="Charron P."/>
            <person name="Duensing N."/>
            <person name="Frei-dit-Frey N."/>
            <person name="Gianinazzi-Pearson V."/>
            <person name="Gilbert B."/>
            <person name="Handa Y."/>
            <person name="Hijri M."/>
            <person name="Kaul R."/>
            <person name="Kawaguchi M."/>
            <person name="Krajinski F."/>
            <person name="Lammers P."/>
            <person name="Lapierre D."/>
            <person name="Masclaux F.G."/>
            <person name="Murat C."/>
            <person name="Morin E."/>
            <person name="Ndikumana S."/>
            <person name="Pagni M."/>
            <person name="Petitpierre D."/>
            <person name="Requena N."/>
            <person name="Rosikiewicz P."/>
            <person name="Riley R."/>
            <person name="Saito K."/>
            <person name="San Clemente H."/>
            <person name="Shapiro H."/>
            <person name="van Tuinen D."/>
            <person name="Becard G."/>
            <person name="Bonfante P."/>
            <person name="Paszkowski U."/>
            <person name="Shachar-Hill Y."/>
            <person name="Young J.P."/>
            <person name="Sanders I.R."/>
            <person name="Henrissat B."/>
            <person name="Rensing S.A."/>
            <person name="Grigoriev I.V."/>
            <person name="Corradi N."/>
            <person name="Roux C."/>
            <person name="Martin F."/>
        </authorList>
    </citation>
    <scope>NUCLEOTIDE SEQUENCE</scope>
    <source>
        <strain evidence="1">DAOM 197198</strain>
    </source>
</reference>
<sequence>MQFIIIQKFSISFMTIRTEFTNQERLLQKMYSSAREKNYYSFQTDTEDEYIKAVNANMEKVLSDNEQNDDQEEFLEIVNNINDDDDDDTINIWIHIFNGNRYSERTLDMFLIGPYVKTPQNLLIKIFLGKCSNLCKRHFLGRDR</sequence>
<accession>U9T1S0</accession>
<dbReference type="HOGENOM" id="CLU_1797494_0_0_1"/>